<dbReference type="Pfam" id="PF14008">
    <property type="entry name" value="Metallophos_C"/>
    <property type="match status" value="1"/>
</dbReference>
<evidence type="ECO:0000259" key="1">
    <source>
        <dbReference type="Pfam" id="PF14008"/>
    </source>
</evidence>
<reference evidence="2" key="1">
    <citation type="submission" date="2020-03" db="EMBL/GenBank/DDBJ databases">
        <title>A high-quality chromosome-level genome assembly of a woody plant with both climbing and erect habits, Rhamnella rubrinervis.</title>
        <authorList>
            <person name="Lu Z."/>
            <person name="Yang Y."/>
            <person name="Zhu X."/>
            <person name="Sun Y."/>
        </authorList>
    </citation>
    <scope>NUCLEOTIDE SEQUENCE</scope>
    <source>
        <strain evidence="2">BYM</strain>
        <tissue evidence="2">Leaf</tissue>
    </source>
</reference>
<dbReference type="InterPro" id="IPR025733">
    <property type="entry name" value="PAPs_C"/>
</dbReference>
<name>A0A8K0GT60_9ROSA</name>
<evidence type="ECO:0000313" key="3">
    <source>
        <dbReference type="Proteomes" id="UP000796880"/>
    </source>
</evidence>
<proteinExistence type="predicted"/>
<feature type="domain" description="Purple acid phosphatase C-terminal" evidence="1">
    <location>
        <begin position="104"/>
        <end position="161"/>
    </location>
</feature>
<protein>
    <recommendedName>
        <fullName evidence="1">Purple acid phosphatase C-terminal domain-containing protein</fullName>
    </recommendedName>
</protein>
<dbReference type="AlphaFoldDB" id="A0A8K0GT60"/>
<keyword evidence="3" id="KW-1185">Reference proteome</keyword>
<dbReference type="PANTHER" id="PTHR45778">
    <property type="entry name" value="PURPLE ACID PHOSPHATASE-RELATED"/>
    <property type="match status" value="1"/>
</dbReference>
<dbReference type="Proteomes" id="UP000796880">
    <property type="component" value="Unassembled WGS sequence"/>
</dbReference>
<organism evidence="2 3">
    <name type="scientific">Rhamnella rubrinervis</name>
    <dbReference type="NCBI Taxonomy" id="2594499"/>
    <lineage>
        <taxon>Eukaryota</taxon>
        <taxon>Viridiplantae</taxon>
        <taxon>Streptophyta</taxon>
        <taxon>Embryophyta</taxon>
        <taxon>Tracheophyta</taxon>
        <taxon>Spermatophyta</taxon>
        <taxon>Magnoliopsida</taxon>
        <taxon>eudicotyledons</taxon>
        <taxon>Gunneridae</taxon>
        <taxon>Pentapetalae</taxon>
        <taxon>rosids</taxon>
        <taxon>fabids</taxon>
        <taxon>Rosales</taxon>
        <taxon>Rhamnaceae</taxon>
        <taxon>rhamnoid group</taxon>
        <taxon>Rhamneae</taxon>
        <taxon>Rhamnella</taxon>
    </lineage>
</organism>
<dbReference type="Gene3D" id="3.60.21.10">
    <property type="match status" value="1"/>
</dbReference>
<dbReference type="PANTHER" id="PTHR45778:SF3">
    <property type="entry name" value="PURPLE ACID PHOSPHATASE"/>
    <property type="match status" value="1"/>
</dbReference>
<sequence>MSKPNNDVSSKGFPFVQAEPSSEPLLLHRPMYSSSSGLFTIDQRFVDEVKPLLLDNKVSYSLSCIANSTGLIHLNLFVYQGECKGTPTKDENGIDVYDHSNYTAPVQAVIGMAGFTLDKFNRQNSWSISRISEYGYFRGHATKEELKLEFVSSGTRKVEDSFRIIRKKKTTIRKINM</sequence>
<dbReference type="InterPro" id="IPR029052">
    <property type="entry name" value="Metallo-depent_PP-like"/>
</dbReference>
<comment type="caution">
    <text evidence="2">The sequence shown here is derived from an EMBL/GenBank/DDBJ whole genome shotgun (WGS) entry which is preliminary data.</text>
</comment>
<evidence type="ECO:0000313" key="2">
    <source>
        <dbReference type="EMBL" id="KAF3437454.1"/>
    </source>
</evidence>
<accession>A0A8K0GT60</accession>
<dbReference type="OrthoDB" id="45007at2759"/>
<dbReference type="EMBL" id="VOIH02000009">
    <property type="protein sequence ID" value="KAF3437454.1"/>
    <property type="molecule type" value="Genomic_DNA"/>
</dbReference>
<gene>
    <name evidence="2" type="ORF">FNV43_RR20207</name>
</gene>